<organism evidence="2 3">
    <name type="scientific">Undibacterium fentianense</name>
    <dbReference type="NCBI Taxonomy" id="2828728"/>
    <lineage>
        <taxon>Bacteria</taxon>
        <taxon>Pseudomonadati</taxon>
        <taxon>Pseudomonadota</taxon>
        <taxon>Betaproteobacteria</taxon>
        <taxon>Burkholderiales</taxon>
        <taxon>Oxalobacteraceae</taxon>
        <taxon>Undibacterium</taxon>
    </lineage>
</organism>
<feature type="region of interest" description="Disordered" evidence="1">
    <location>
        <begin position="17"/>
        <end position="63"/>
    </location>
</feature>
<name>A0A941E525_9BURK</name>
<proteinExistence type="predicted"/>
<dbReference type="EMBL" id="JAGSPJ010000008">
    <property type="protein sequence ID" value="MBR7801711.1"/>
    <property type="molecule type" value="Genomic_DNA"/>
</dbReference>
<evidence type="ECO:0000313" key="3">
    <source>
        <dbReference type="Proteomes" id="UP000678545"/>
    </source>
</evidence>
<feature type="compositionally biased region" description="Basic and acidic residues" evidence="1">
    <location>
        <begin position="20"/>
        <end position="31"/>
    </location>
</feature>
<accession>A0A941E525</accession>
<gene>
    <name evidence="2" type="ORF">KDM90_16985</name>
</gene>
<sequence length="97" mass="11337">MSMLPLQFSRILDYQQPAIETHRSRPARNETEAGSDANTKITYAEERRLQNDRRHNDRREKQHATFLNTRKVQGRRKSAGRRAGDLHYAYTPISLKG</sequence>
<keyword evidence="3" id="KW-1185">Reference proteome</keyword>
<dbReference type="AlphaFoldDB" id="A0A941E525"/>
<feature type="compositionally biased region" description="Basic and acidic residues" evidence="1">
    <location>
        <begin position="43"/>
        <end position="63"/>
    </location>
</feature>
<comment type="caution">
    <text evidence="2">The sequence shown here is derived from an EMBL/GenBank/DDBJ whole genome shotgun (WGS) entry which is preliminary data.</text>
</comment>
<evidence type="ECO:0000256" key="1">
    <source>
        <dbReference type="SAM" id="MobiDB-lite"/>
    </source>
</evidence>
<dbReference type="Proteomes" id="UP000678545">
    <property type="component" value="Unassembled WGS sequence"/>
</dbReference>
<reference evidence="2" key="1">
    <citation type="submission" date="2021-04" db="EMBL/GenBank/DDBJ databases">
        <title>novel species isolated from subtropical streams in China.</title>
        <authorList>
            <person name="Lu H."/>
        </authorList>
    </citation>
    <scope>NUCLEOTIDE SEQUENCE</scope>
    <source>
        <strain evidence="2">FT137W</strain>
    </source>
</reference>
<evidence type="ECO:0000313" key="2">
    <source>
        <dbReference type="EMBL" id="MBR7801711.1"/>
    </source>
</evidence>
<protein>
    <submittedName>
        <fullName evidence="2">Uncharacterized protein</fullName>
    </submittedName>
</protein>
<dbReference type="RefSeq" id="WP_212676816.1">
    <property type="nucleotide sequence ID" value="NZ_JAGSPJ010000008.1"/>
</dbReference>